<keyword evidence="7 12" id="KW-0067">ATP-binding</keyword>
<dbReference type="RefSeq" id="WP_245507731.1">
    <property type="nucleotide sequence ID" value="NZ_BAABEI010000004.1"/>
</dbReference>
<evidence type="ECO:0000256" key="6">
    <source>
        <dbReference type="ARBA" id="ARBA00022741"/>
    </source>
</evidence>
<evidence type="ECO:0000256" key="9">
    <source>
        <dbReference type="ARBA" id="ARBA00022970"/>
    </source>
</evidence>
<dbReference type="PANTHER" id="PTHR43166:SF30">
    <property type="entry name" value="METHIONINE IMPORT ATP-BINDING PROTEIN METN"/>
    <property type="match status" value="1"/>
</dbReference>
<dbReference type="CDD" id="cd03258">
    <property type="entry name" value="ABC_MetN_methionine_transporter"/>
    <property type="match status" value="1"/>
</dbReference>
<keyword evidence="6" id="KW-0547">Nucleotide-binding</keyword>
<sequence>MAHRRQRGLTAMIRLERITKSFTGRQGAVAALDGVDLSIAKGEIFGVIGSSGAGKSTLVRLINLLERPSGGEIFVAGERVTDARGERLRALRRSIGMIFQHFNLLSARTVAGNVAYPLELTGQYGKVEIAERVAALLARVGLTEHAQKYPRQLSGGQKQRVGIARALACEPSVLLCDEATSALDPQTTGAVLDLLRQINRDLGVTIVLITHEMDVIRRTCDRVAVLDRGRVVEEGPVTDVFLHPRHPATLRLVREAEPDGGSLDAVAGADLGGRTVRLTFTGPAAHKPILGRIARENLVDYAILAGRIGHIRETPYAQFIVSLSGRDVAGAIAGLEASGVDVELGGAPLAAIEERPRHVV</sequence>
<dbReference type="InterPro" id="IPR017871">
    <property type="entry name" value="ABC_transporter-like_CS"/>
</dbReference>
<evidence type="ECO:0000259" key="11">
    <source>
        <dbReference type="PROSITE" id="PS50893"/>
    </source>
</evidence>
<dbReference type="PROSITE" id="PS00211">
    <property type="entry name" value="ABC_TRANSPORTER_1"/>
    <property type="match status" value="1"/>
</dbReference>
<evidence type="ECO:0000256" key="3">
    <source>
        <dbReference type="ARBA" id="ARBA00020019"/>
    </source>
</evidence>
<dbReference type="InterPro" id="IPR003593">
    <property type="entry name" value="AAA+_ATPase"/>
</dbReference>
<keyword evidence="4" id="KW-0813">Transport</keyword>
<feature type="domain" description="ABC transporter" evidence="11">
    <location>
        <begin position="13"/>
        <end position="253"/>
    </location>
</feature>
<evidence type="ECO:0000313" key="13">
    <source>
        <dbReference type="Proteomes" id="UP000295351"/>
    </source>
</evidence>
<keyword evidence="8" id="KW-1278">Translocase</keyword>
<dbReference type="GO" id="GO:0016887">
    <property type="term" value="F:ATP hydrolysis activity"/>
    <property type="evidence" value="ECO:0007669"/>
    <property type="project" value="InterPro"/>
</dbReference>
<evidence type="ECO:0000256" key="7">
    <source>
        <dbReference type="ARBA" id="ARBA00022840"/>
    </source>
</evidence>
<dbReference type="Pfam" id="PF00005">
    <property type="entry name" value="ABC_tran"/>
    <property type="match status" value="1"/>
</dbReference>
<accession>A0A4R2CSE0</accession>
<dbReference type="Gene3D" id="3.40.50.300">
    <property type="entry name" value="P-loop containing nucleotide triphosphate hydrolases"/>
    <property type="match status" value="1"/>
</dbReference>
<dbReference type="Pfam" id="PF09383">
    <property type="entry name" value="NIL"/>
    <property type="match status" value="1"/>
</dbReference>
<dbReference type="GO" id="GO:0005524">
    <property type="term" value="F:ATP binding"/>
    <property type="evidence" value="ECO:0007669"/>
    <property type="project" value="UniProtKB-KW"/>
</dbReference>
<dbReference type="GO" id="GO:0005886">
    <property type="term" value="C:plasma membrane"/>
    <property type="evidence" value="ECO:0007669"/>
    <property type="project" value="UniProtKB-ARBA"/>
</dbReference>
<comment type="caution">
    <text evidence="12">The sequence shown here is derived from an EMBL/GenBank/DDBJ whole genome shotgun (WGS) entry which is preliminary data.</text>
</comment>
<organism evidence="12 13">
    <name type="scientific">Shinella granuli</name>
    <dbReference type="NCBI Taxonomy" id="323621"/>
    <lineage>
        <taxon>Bacteria</taxon>
        <taxon>Pseudomonadati</taxon>
        <taxon>Pseudomonadota</taxon>
        <taxon>Alphaproteobacteria</taxon>
        <taxon>Hyphomicrobiales</taxon>
        <taxon>Rhizobiaceae</taxon>
        <taxon>Shinella</taxon>
    </lineage>
</organism>
<dbReference type="FunFam" id="3.40.50.300:FF:000056">
    <property type="entry name" value="Cell division ATP-binding protein FtsE"/>
    <property type="match status" value="1"/>
</dbReference>
<dbReference type="InterPro" id="IPR003439">
    <property type="entry name" value="ABC_transporter-like_ATP-bd"/>
</dbReference>
<keyword evidence="5" id="KW-1003">Cell membrane</keyword>
<evidence type="ECO:0000256" key="1">
    <source>
        <dbReference type="ARBA" id="ARBA00002579"/>
    </source>
</evidence>
<evidence type="ECO:0000256" key="8">
    <source>
        <dbReference type="ARBA" id="ARBA00022967"/>
    </source>
</evidence>
<evidence type="ECO:0000256" key="2">
    <source>
        <dbReference type="ARBA" id="ARBA00005417"/>
    </source>
</evidence>
<dbReference type="EMBL" id="SLVX01000009">
    <property type="protein sequence ID" value="TCN43685.1"/>
    <property type="molecule type" value="Genomic_DNA"/>
</dbReference>
<protein>
    <recommendedName>
        <fullName evidence="3">Cell division ATP-binding protein FtsE</fullName>
    </recommendedName>
</protein>
<dbReference type="Proteomes" id="UP000295351">
    <property type="component" value="Unassembled WGS sequence"/>
</dbReference>
<evidence type="ECO:0000256" key="10">
    <source>
        <dbReference type="ARBA" id="ARBA00023136"/>
    </source>
</evidence>
<evidence type="ECO:0000256" key="4">
    <source>
        <dbReference type="ARBA" id="ARBA00022448"/>
    </source>
</evidence>
<dbReference type="SUPFAM" id="SSF52540">
    <property type="entry name" value="P-loop containing nucleoside triphosphate hydrolases"/>
    <property type="match status" value="1"/>
</dbReference>
<dbReference type="InterPro" id="IPR041701">
    <property type="entry name" value="MetN_ABC"/>
</dbReference>
<dbReference type="SMART" id="SM00382">
    <property type="entry name" value="AAA"/>
    <property type="match status" value="1"/>
</dbReference>
<reference evidence="12 13" key="1">
    <citation type="submission" date="2019-03" db="EMBL/GenBank/DDBJ databases">
        <title>Genomic Encyclopedia of Type Strains, Phase IV (KMG-IV): sequencing the most valuable type-strain genomes for metagenomic binning, comparative biology and taxonomic classification.</title>
        <authorList>
            <person name="Goeker M."/>
        </authorList>
    </citation>
    <scope>NUCLEOTIDE SEQUENCE [LARGE SCALE GENOMIC DNA]</scope>
    <source>
        <strain evidence="12 13">DSM 18401</strain>
    </source>
</reference>
<comment type="function">
    <text evidence="1">Part of the ABC transporter FtsEX involved in cellular division. Important for assembly or stability of the septal ring.</text>
</comment>
<dbReference type="PROSITE" id="PS50893">
    <property type="entry name" value="ABC_TRANSPORTER_2"/>
    <property type="match status" value="1"/>
</dbReference>
<dbReference type="AlphaFoldDB" id="A0A4R2CSE0"/>
<dbReference type="SMART" id="SM00930">
    <property type="entry name" value="NIL"/>
    <property type="match status" value="1"/>
</dbReference>
<keyword evidence="10" id="KW-0472">Membrane</keyword>
<dbReference type="PANTHER" id="PTHR43166">
    <property type="entry name" value="AMINO ACID IMPORT ATP-BINDING PROTEIN"/>
    <property type="match status" value="1"/>
</dbReference>
<dbReference type="InterPro" id="IPR050086">
    <property type="entry name" value="MetN_ABC_transporter-like"/>
</dbReference>
<dbReference type="Gene3D" id="3.30.70.260">
    <property type="match status" value="1"/>
</dbReference>
<dbReference type="GO" id="GO:0006865">
    <property type="term" value="P:amino acid transport"/>
    <property type="evidence" value="ECO:0007669"/>
    <property type="project" value="UniProtKB-KW"/>
</dbReference>
<dbReference type="InterPro" id="IPR045865">
    <property type="entry name" value="ACT-like_dom_sf"/>
</dbReference>
<keyword evidence="9" id="KW-0029">Amino-acid transport</keyword>
<evidence type="ECO:0000256" key="5">
    <source>
        <dbReference type="ARBA" id="ARBA00022475"/>
    </source>
</evidence>
<dbReference type="InterPro" id="IPR027417">
    <property type="entry name" value="P-loop_NTPase"/>
</dbReference>
<dbReference type="SUPFAM" id="SSF55021">
    <property type="entry name" value="ACT-like"/>
    <property type="match status" value="1"/>
</dbReference>
<dbReference type="InterPro" id="IPR018449">
    <property type="entry name" value="NIL_domain"/>
</dbReference>
<gene>
    <name evidence="12" type="ORF">EV665_10970</name>
</gene>
<evidence type="ECO:0000313" key="12">
    <source>
        <dbReference type="EMBL" id="TCN43685.1"/>
    </source>
</evidence>
<keyword evidence="13" id="KW-1185">Reference proteome</keyword>
<proteinExistence type="inferred from homology"/>
<comment type="similarity">
    <text evidence="2">Belongs to the ABC transporter superfamily.</text>
</comment>
<name>A0A4R2CSE0_SHIGR</name>